<gene>
    <name evidence="2" type="ORF">LCGC14_0999770</name>
</gene>
<keyword evidence="1" id="KW-0175">Coiled coil</keyword>
<evidence type="ECO:0000256" key="1">
    <source>
        <dbReference type="SAM" id="Coils"/>
    </source>
</evidence>
<dbReference type="EMBL" id="LAZR01003854">
    <property type="protein sequence ID" value="KKN14082.1"/>
    <property type="molecule type" value="Genomic_DNA"/>
</dbReference>
<proteinExistence type="predicted"/>
<name>A0A0F9NPX1_9ZZZZ</name>
<protein>
    <submittedName>
        <fullName evidence="2">Uncharacterized protein</fullName>
    </submittedName>
</protein>
<reference evidence="2" key="1">
    <citation type="journal article" date="2015" name="Nature">
        <title>Complex archaea that bridge the gap between prokaryotes and eukaryotes.</title>
        <authorList>
            <person name="Spang A."/>
            <person name="Saw J.H."/>
            <person name="Jorgensen S.L."/>
            <person name="Zaremba-Niedzwiedzka K."/>
            <person name="Martijn J."/>
            <person name="Lind A.E."/>
            <person name="van Eijk R."/>
            <person name="Schleper C."/>
            <person name="Guy L."/>
            <person name="Ettema T.J."/>
        </authorList>
    </citation>
    <scope>NUCLEOTIDE SEQUENCE</scope>
</reference>
<dbReference type="AlphaFoldDB" id="A0A0F9NPX1"/>
<organism evidence="2">
    <name type="scientific">marine sediment metagenome</name>
    <dbReference type="NCBI Taxonomy" id="412755"/>
    <lineage>
        <taxon>unclassified sequences</taxon>
        <taxon>metagenomes</taxon>
        <taxon>ecological metagenomes</taxon>
    </lineage>
</organism>
<comment type="caution">
    <text evidence="2">The sequence shown here is derived from an EMBL/GenBank/DDBJ whole genome shotgun (WGS) entry which is preliminary data.</text>
</comment>
<sequence>MSLEIENDKIRKAERRLKRLYSTYTDLIDKLSYFRAELKSREKLNHRKECPLCRQKIDSQIHMKQVPVLKMKIEIIEAWIDQNYNYAKRCKIGMPIAILNEKRIKEEKRKVEAYLKQNRNVINRTIRTFELPEIKEIEEKKLWNEAIELQLDNKGMDESDDLLFEISN</sequence>
<evidence type="ECO:0000313" key="2">
    <source>
        <dbReference type="EMBL" id="KKN14082.1"/>
    </source>
</evidence>
<feature type="coiled-coil region" evidence="1">
    <location>
        <begin position="3"/>
        <end position="30"/>
    </location>
</feature>
<accession>A0A0F9NPX1</accession>